<organism evidence="3 4">
    <name type="scientific">Coniochaeta hoffmannii</name>
    <dbReference type="NCBI Taxonomy" id="91930"/>
    <lineage>
        <taxon>Eukaryota</taxon>
        <taxon>Fungi</taxon>
        <taxon>Dikarya</taxon>
        <taxon>Ascomycota</taxon>
        <taxon>Pezizomycotina</taxon>
        <taxon>Sordariomycetes</taxon>
        <taxon>Sordariomycetidae</taxon>
        <taxon>Coniochaetales</taxon>
        <taxon>Coniochaetaceae</taxon>
        <taxon>Coniochaeta</taxon>
    </lineage>
</organism>
<dbReference type="Proteomes" id="UP001174691">
    <property type="component" value="Unassembled WGS sequence"/>
</dbReference>
<protein>
    <submittedName>
        <fullName evidence="3">Uncharacterized protein</fullName>
    </submittedName>
</protein>
<evidence type="ECO:0000256" key="2">
    <source>
        <dbReference type="SAM" id="MobiDB-lite"/>
    </source>
</evidence>
<dbReference type="Gene3D" id="1.10.287.1490">
    <property type="match status" value="1"/>
</dbReference>
<proteinExistence type="predicted"/>
<dbReference type="EMBL" id="JANBVN010000007">
    <property type="protein sequence ID" value="KAJ9165019.1"/>
    <property type="molecule type" value="Genomic_DNA"/>
</dbReference>
<dbReference type="AlphaFoldDB" id="A0AA38W0L0"/>
<feature type="region of interest" description="Disordered" evidence="2">
    <location>
        <begin position="469"/>
        <end position="507"/>
    </location>
</feature>
<evidence type="ECO:0000313" key="3">
    <source>
        <dbReference type="EMBL" id="KAJ9165019.1"/>
    </source>
</evidence>
<dbReference type="SUPFAM" id="SSF57997">
    <property type="entry name" value="Tropomyosin"/>
    <property type="match status" value="1"/>
</dbReference>
<sequence length="692" mass="78628">MPPSGPRAERERPEQASAEPPHVPASKRSPAGNAKLEDVLRNCVEIAQKKMQTEQQLDLKRLKQRKTEYTKSLFKHTDFGSIPEFQKHYRDRQEKDLADLEKTHKAQVAEFDKTIMELAASVVQALPLEIDTLVHRCVQEQVPKRSSIDESMIKALEGSFDAKIASAKHSLEVKYGYVKNEAAQAHNNHRELKASLVREKLEAETKLEKFGNQFEQKMAAQQKAIDELLDSHKRLEDELNNVREERTTPPADSSHTGLDKINEDVDKIKEQVGRLESRQDIHQDLQQSQSRSLVADVSKIRLENARLRDDVETIRETAARRNELAAVKTDCSSIRAENSKLSTVVAEIRNYNRDLNTRFGEYAQMTSEHEITITRLDTMSQEHGAGISRLDSTMKTHEDEISRLDRVTREHQDELSRLDLTMLEQVAEAWGIEWPNILSSVEAFPGVKRRVEKLEKVYLDEDRVGRLTPVGSTADVSRQGSVASRTDKEDRLTQDLKSRVSTAEDKAQRAEEQVAGVETFTRTAMLNIGKVIDDINKRVKSIEARLALPVMASAPYQQEVSELRSTVDSVVDKFEALNGRFDELGSQVKQLETRVEELARQATPQSLLHSDPEVTKFKTKVEKFEDDFEKLSTEVQGVSQNFEWLNHQVTNLDSQYNNITTKPLAEHILAHMEQVYPTTGRSSRICKSYSGA</sequence>
<gene>
    <name evidence="3" type="ORF">NKR19_g815</name>
</gene>
<feature type="coiled-coil region" evidence="1">
    <location>
        <begin position="574"/>
        <end position="641"/>
    </location>
</feature>
<evidence type="ECO:0000256" key="1">
    <source>
        <dbReference type="SAM" id="Coils"/>
    </source>
</evidence>
<keyword evidence="4" id="KW-1185">Reference proteome</keyword>
<dbReference type="PANTHER" id="PTHR23159">
    <property type="entry name" value="CENTROSOMAL PROTEIN 2"/>
    <property type="match status" value="1"/>
</dbReference>
<dbReference type="PANTHER" id="PTHR23159:SF60">
    <property type="entry name" value="SPINDLE ASSEMBLY ABNORMAL PROTEIN 4"/>
    <property type="match status" value="1"/>
</dbReference>
<keyword evidence="1" id="KW-0175">Coiled coil</keyword>
<feature type="region of interest" description="Disordered" evidence="2">
    <location>
        <begin position="1"/>
        <end position="34"/>
    </location>
</feature>
<name>A0AA38W0L0_9PEZI</name>
<feature type="compositionally biased region" description="Polar residues" evidence="2">
    <location>
        <begin position="470"/>
        <end position="484"/>
    </location>
</feature>
<accession>A0AA38W0L0</accession>
<comment type="caution">
    <text evidence="3">The sequence shown here is derived from an EMBL/GenBank/DDBJ whole genome shotgun (WGS) entry which is preliminary data.</text>
</comment>
<feature type="compositionally biased region" description="Basic and acidic residues" evidence="2">
    <location>
        <begin position="485"/>
        <end position="507"/>
    </location>
</feature>
<evidence type="ECO:0000313" key="4">
    <source>
        <dbReference type="Proteomes" id="UP001174691"/>
    </source>
</evidence>
<reference evidence="3" key="1">
    <citation type="submission" date="2022-07" db="EMBL/GenBank/DDBJ databases">
        <title>Fungi with potential for degradation of polypropylene.</title>
        <authorList>
            <person name="Gostincar C."/>
        </authorList>
    </citation>
    <scope>NUCLEOTIDE SEQUENCE</scope>
    <source>
        <strain evidence="3">EXF-13287</strain>
    </source>
</reference>
<feature type="coiled-coil region" evidence="1">
    <location>
        <begin position="218"/>
        <end position="317"/>
    </location>
</feature>